<dbReference type="InterPro" id="IPR039424">
    <property type="entry name" value="SBP_5"/>
</dbReference>
<dbReference type="InterPro" id="IPR000914">
    <property type="entry name" value="SBP_5_dom"/>
</dbReference>
<dbReference type="Gene3D" id="3.90.76.10">
    <property type="entry name" value="Dipeptide-binding Protein, Domain 1"/>
    <property type="match status" value="1"/>
</dbReference>
<name>A0ABS4UWR7_9ACTN</name>
<comment type="caution">
    <text evidence="4">The sequence shown here is derived from an EMBL/GenBank/DDBJ whole genome shotgun (WGS) entry which is preliminary data.</text>
</comment>
<feature type="domain" description="Solute-binding protein family 5" evidence="3">
    <location>
        <begin position="117"/>
        <end position="476"/>
    </location>
</feature>
<dbReference type="PANTHER" id="PTHR30290:SF65">
    <property type="entry name" value="MONOACYL PHOSPHATIDYLINOSITOL TETRAMANNOSIDE-BINDING PROTEIN LPQW-RELATED"/>
    <property type="match status" value="1"/>
</dbReference>
<keyword evidence="2" id="KW-0732">Signal</keyword>
<evidence type="ECO:0000313" key="4">
    <source>
        <dbReference type="EMBL" id="MBP2356071.1"/>
    </source>
</evidence>
<feature type="region of interest" description="Disordered" evidence="1">
    <location>
        <begin position="46"/>
        <end position="66"/>
    </location>
</feature>
<dbReference type="RefSeq" id="WP_209698648.1">
    <property type="nucleotide sequence ID" value="NZ_BAAAVU010000023.1"/>
</dbReference>
<reference evidence="4 5" key="1">
    <citation type="submission" date="2021-03" db="EMBL/GenBank/DDBJ databases">
        <title>Sequencing the genomes of 1000 actinobacteria strains.</title>
        <authorList>
            <person name="Klenk H.-P."/>
        </authorList>
    </citation>
    <scope>NUCLEOTIDE SEQUENCE [LARGE SCALE GENOMIC DNA]</scope>
    <source>
        <strain evidence="4 5">DSM 18824</strain>
    </source>
</reference>
<keyword evidence="5" id="KW-1185">Reference proteome</keyword>
<sequence>MKFKNKGMVVGALLVLALAACSSNSPAGSGPKIDREGLSTLAQYNPQPRENIKDGGTLTTANGGAPDQLNPFHADYTSDSVQLFSWYNANLSLMSPDGKWSPNPDYLSDVKDQLVNGNRVVTYTINPKATFNDGTPIDWRAFETVWKVSNGKNKQYSVNSTDGYDIISSVKPGTNSKQAVVTYSGPWVWWQGQFNTLLNPKVGNPKTFNEGYIDNPHDEWGAGPYHIKSISKTDKTVVFERNPKWWGKPGKLDQRIFRNLESTAAINAFRNGELDAVDASSKEPNTQVKTMQGIDLRQSAALSTGFVALNPNSKTFSDPRVRQAVERALDRETLLKIKTEGMNYSEELPGSFVLYPFQAGYRDNLKQAGISYDEAAADKLLDDAGWAKGADGIRTKDGARLHLVWPIIGDAAVVKNVSVAAQAMLKKVGIELELPQRKGSEFADILAKKEYDTLYLGWATGGPDEGFYLFCQFYCSPDAGYSDAKTTTELAKQAKEIGRLPDKAQQESRFNDLEVEALKQYEVLPLFNGPKITAVKTGLANYGSGLFFRGRLEDIGWQK</sequence>
<dbReference type="CDD" id="cd08501">
    <property type="entry name" value="PBP2_Lpqw"/>
    <property type="match status" value="1"/>
</dbReference>
<gene>
    <name evidence="4" type="ORF">JOF29_007181</name>
</gene>
<evidence type="ECO:0000256" key="2">
    <source>
        <dbReference type="SAM" id="SignalP"/>
    </source>
</evidence>
<feature type="signal peptide" evidence="2">
    <location>
        <begin position="1"/>
        <end position="27"/>
    </location>
</feature>
<protein>
    <submittedName>
        <fullName evidence="4">Peptide/nickel transport system substrate-binding protein</fullName>
    </submittedName>
</protein>
<dbReference type="Gene3D" id="3.40.190.10">
    <property type="entry name" value="Periplasmic binding protein-like II"/>
    <property type="match status" value="1"/>
</dbReference>
<dbReference type="InterPro" id="IPR030678">
    <property type="entry name" value="Peptide/Ni-bd"/>
</dbReference>
<feature type="chain" id="PRO_5045323955" evidence="2">
    <location>
        <begin position="28"/>
        <end position="559"/>
    </location>
</feature>
<dbReference type="PROSITE" id="PS51257">
    <property type="entry name" value="PROKAR_LIPOPROTEIN"/>
    <property type="match status" value="1"/>
</dbReference>
<evidence type="ECO:0000313" key="5">
    <source>
        <dbReference type="Proteomes" id="UP000755585"/>
    </source>
</evidence>
<dbReference type="SUPFAM" id="SSF53850">
    <property type="entry name" value="Periplasmic binding protein-like II"/>
    <property type="match status" value="1"/>
</dbReference>
<dbReference type="Gene3D" id="3.10.105.10">
    <property type="entry name" value="Dipeptide-binding Protein, Domain 3"/>
    <property type="match status" value="1"/>
</dbReference>
<dbReference type="PIRSF" id="PIRSF002741">
    <property type="entry name" value="MppA"/>
    <property type="match status" value="1"/>
</dbReference>
<dbReference type="Pfam" id="PF00496">
    <property type="entry name" value="SBP_bac_5"/>
    <property type="match status" value="1"/>
</dbReference>
<dbReference type="PANTHER" id="PTHR30290">
    <property type="entry name" value="PERIPLASMIC BINDING COMPONENT OF ABC TRANSPORTER"/>
    <property type="match status" value="1"/>
</dbReference>
<dbReference type="Proteomes" id="UP000755585">
    <property type="component" value="Unassembled WGS sequence"/>
</dbReference>
<dbReference type="EMBL" id="JAGINT010000002">
    <property type="protein sequence ID" value="MBP2356071.1"/>
    <property type="molecule type" value="Genomic_DNA"/>
</dbReference>
<evidence type="ECO:0000256" key="1">
    <source>
        <dbReference type="SAM" id="MobiDB-lite"/>
    </source>
</evidence>
<evidence type="ECO:0000259" key="3">
    <source>
        <dbReference type="Pfam" id="PF00496"/>
    </source>
</evidence>
<organism evidence="4 5">
    <name type="scientific">Kribbella aluminosa</name>
    <dbReference type="NCBI Taxonomy" id="416017"/>
    <lineage>
        <taxon>Bacteria</taxon>
        <taxon>Bacillati</taxon>
        <taxon>Actinomycetota</taxon>
        <taxon>Actinomycetes</taxon>
        <taxon>Propionibacteriales</taxon>
        <taxon>Kribbellaceae</taxon>
        <taxon>Kribbella</taxon>
    </lineage>
</organism>
<proteinExistence type="predicted"/>
<accession>A0ABS4UWR7</accession>